<evidence type="ECO:0000313" key="4">
    <source>
        <dbReference type="EMBL" id="POW20433.1"/>
    </source>
</evidence>
<dbReference type="OrthoDB" id="2500537at2759"/>
<dbReference type="VEuPathDB" id="FungiDB:PSHT_03514"/>
<dbReference type="Pfam" id="PF18758">
    <property type="entry name" value="KDZ"/>
    <property type="match status" value="1"/>
</dbReference>
<dbReference type="EMBL" id="PKSM01000033">
    <property type="protein sequence ID" value="POW20433.1"/>
    <property type="molecule type" value="Genomic_DNA"/>
</dbReference>
<keyword evidence="5" id="KW-1185">Reference proteome</keyword>
<reference evidence="5" key="3">
    <citation type="journal article" date="2018" name="Mol. Plant Microbe Interact.">
        <title>Genome sequence resources for the wheat stripe rust pathogen (Puccinia striiformis f. sp. tritici) and the barley stripe rust pathogen (Puccinia striiformis f. sp. hordei).</title>
        <authorList>
            <person name="Xia C."/>
            <person name="Wang M."/>
            <person name="Yin C."/>
            <person name="Cornejo O.E."/>
            <person name="Hulbert S.H."/>
            <person name="Chen X."/>
        </authorList>
    </citation>
    <scope>NUCLEOTIDE SEQUENCE [LARGE SCALE GENOMIC DNA]</scope>
    <source>
        <strain evidence="5">93TX-2</strain>
    </source>
</reference>
<reference evidence="4 5" key="1">
    <citation type="submission" date="2017-12" db="EMBL/GenBank/DDBJ databases">
        <title>Gene loss provides genomic basis for host adaptation in cereal stripe rust fungi.</title>
        <authorList>
            <person name="Xia C."/>
        </authorList>
    </citation>
    <scope>NUCLEOTIDE SEQUENCE [LARGE SCALE GENOMIC DNA]</scope>
    <source>
        <strain evidence="4 5">93TX-2</strain>
    </source>
</reference>
<dbReference type="PANTHER" id="PTHR33096:SF1">
    <property type="entry name" value="CXC1-LIKE CYSTEINE CLUSTER ASSOCIATED WITH KDZ TRANSPOSASES DOMAIN-CONTAINING PROTEIN"/>
    <property type="match status" value="1"/>
</dbReference>
<keyword evidence="1" id="KW-0175">Coiled coil</keyword>
<dbReference type="Pfam" id="PF18802">
    <property type="entry name" value="CxC1"/>
    <property type="match status" value="1"/>
</dbReference>
<name>A0A2S4WFA4_9BASI</name>
<evidence type="ECO:0000259" key="3">
    <source>
        <dbReference type="Pfam" id="PF18802"/>
    </source>
</evidence>
<evidence type="ECO:0000256" key="1">
    <source>
        <dbReference type="SAM" id="Coils"/>
    </source>
</evidence>
<protein>
    <recommendedName>
        <fullName evidence="3">CxC1-like cysteine cluster associated with KDZ transposases domain-containing protein</fullName>
    </recommendedName>
</protein>
<gene>
    <name evidence="4" type="ORF">PSHT_03514</name>
</gene>
<feature type="coiled-coil region" evidence="1">
    <location>
        <begin position="579"/>
        <end position="620"/>
    </location>
</feature>
<feature type="region of interest" description="Disordered" evidence="2">
    <location>
        <begin position="1"/>
        <end position="77"/>
    </location>
</feature>
<sequence>MGGFEGEGGKKQRRSKKPRTAQGVAFQEEIERGSQEFISTLQPPQPAPQDASRLTNHSQQQDFNNDTNHEHNYEGETVPINRQVQQLQDYLESEDHMLKKLLEEKHWEEVYDGMFSRFYECSAKTSDWGDPVEWNRDFKLPCRCTHTRTRPVVLIDIFTRKQEEVIFCDCQRDQMRLVQMGYIGGAPKFPRTAFSIRLLRLHHILWKRSGVTMSPFSKSIDEFLDAYNPLILVPNSSDGSDQSYHTREWRRTMSSAVDAYREMLRREKLIHERMLAMGPLDKLADKCPKCYGPLVNGKREDEPHCIVCMDGNFQHRRHLKASVEIPQLKQQSPSLFVEPQQVSDMERKLKQETQASADNVDDGTDRCTQQHTAADDVRTGKTWKECDNTGLFGMACRHNQILQLINIVQSGEKAHFPMTMINKLIEDTKEGEGYSKKLGFLYDIGCNIEKGIIRRNQFPEHLEFNLLRFGTSVFHAYVHQWSCQLRYNPRLNEGWGRDGTNLGFLVSFSQATAVCNQESPSANQTGAVHLLLARGKHIEQEKTKSSEILRQIELEFGHNLENLKGQWDRQRAIQLAVMETATEKEMLDQIEELVELEDKLREANRELHELRQTRRRRRTTVQSHRLEQIPETLTFIEAEIGSLVAELGSENFRNLPGASNAQSKALIKLKISKSKLYEAKVGVVEMQRKWDTGGSGTRVQARYKKQMNEKVRLLKNKWLAYDHRAQNYNSEFTLPTALETPTLEEVKSFGMEDAFWNMGPVSHPNEPWAIDLNIQKGISAYLTLIHCQDELNRISREARQAVKWAIQRDKKMEEIYTALNSENQETDVLTETQTRMANISSNHHFQKSVLQSIFQNSAKRHCRLWMSWNQKCRELLSWSNKYVIDQTDENSNLLEHWDSLIVKSQDMWEKLVKGESVIMEFGDQADHEEEEILDQEVLEHQGGEPEMLGTIN</sequence>
<dbReference type="PANTHER" id="PTHR33096">
    <property type="entry name" value="CXC2 DOMAIN-CONTAINING PROTEIN"/>
    <property type="match status" value="1"/>
</dbReference>
<dbReference type="AlphaFoldDB" id="A0A2S4WFA4"/>
<organism evidence="4 5">
    <name type="scientific">Puccinia striiformis</name>
    <dbReference type="NCBI Taxonomy" id="27350"/>
    <lineage>
        <taxon>Eukaryota</taxon>
        <taxon>Fungi</taxon>
        <taxon>Dikarya</taxon>
        <taxon>Basidiomycota</taxon>
        <taxon>Pucciniomycotina</taxon>
        <taxon>Pucciniomycetes</taxon>
        <taxon>Pucciniales</taxon>
        <taxon>Pucciniaceae</taxon>
        <taxon>Puccinia</taxon>
    </lineage>
</organism>
<evidence type="ECO:0000256" key="2">
    <source>
        <dbReference type="SAM" id="MobiDB-lite"/>
    </source>
</evidence>
<reference evidence="5" key="2">
    <citation type="journal article" date="2018" name="BMC Genomics">
        <title>Genomic insights into host adaptation between the wheat stripe rust pathogen (Puccinia striiformis f. sp. tritici) and the barley stripe rust pathogen (Puccinia striiformis f. sp. hordei).</title>
        <authorList>
            <person name="Xia C."/>
            <person name="Wang M."/>
            <person name="Yin C."/>
            <person name="Cornejo O.E."/>
            <person name="Hulbert S.H."/>
            <person name="Chen X."/>
        </authorList>
    </citation>
    <scope>NUCLEOTIDE SEQUENCE [LARGE SCALE GENOMIC DNA]</scope>
    <source>
        <strain evidence="5">93TX-2</strain>
    </source>
</reference>
<accession>A0A2S4WFA4</accession>
<dbReference type="InterPro" id="IPR041320">
    <property type="entry name" value="CxC1"/>
</dbReference>
<feature type="domain" description="CxC1-like cysteine cluster associated with KDZ transposases" evidence="3">
    <location>
        <begin position="136"/>
        <end position="225"/>
    </location>
</feature>
<dbReference type="InterPro" id="IPR040521">
    <property type="entry name" value="KDZ"/>
</dbReference>
<dbReference type="VEuPathDB" id="FungiDB:PSTT_02240"/>
<feature type="compositionally biased region" description="Polar residues" evidence="2">
    <location>
        <begin position="52"/>
        <end position="66"/>
    </location>
</feature>
<dbReference type="Proteomes" id="UP000238274">
    <property type="component" value="Unassembled WGS sequence"/>
</dbReference>
<evidence type="ECO:0000313" key="5">
    <source>
        <dbReference type="Proteomes" id="UP000238274"/>
    </source>
</evidence>
<proteinExistence type="predicted"/>
<comment type="caution">
    <text evidence="4">The sequence shown here is derived from an EMBL/GenBank/DDBJ whole genome shotgun (WGS) entry which is preliminary data.</text>
</comment>